<name>A0A5J4YJL4_PORPP</name>
<evidence type="ECO:0000313" key="1">
    <source>
        <dbReference type="EMBL" id="KAA8491040.1"/>
    </source>
</evidence>
<sequence>MRRQWYSDQRCGVHYVRYGAQRESRTGPEISIMFTATKSCNTHNLLLCPQIRSRGSAILESPQSVYRFVTSSELFSEAMRAHLD</sequence>
<dbReference type="EMBL" id="VRMN01000016">
    <property type="protein sequence ID" value="KAA8491040.1"/>
    <property type="molecule type" value="Genomic_DNA"/>
</dbReference>
<evidence type="ECO:0000313" key="2">
    <source>
        <dbReference type="Proteomes" id="UP000324585"/>
    </source>
</evidence>
<dbReference type="AlphaFoldDB" id="A0A5J4YJL4"/>
<reference evidence="2" key="1">
    <citation type="journal article" date="2019" name="Nat. Commun.">
        <title>Expansion of phycobilisome linker gene families in mesophilic red algae.</title>
        <authorList>
            <person name="Lee J."/>
            <person name="Kim D."/>
            <person name="Bhattacharya D."/>
            <person name="Yoon H.S."/>
        </authorList>
    </citation>
    <scope>NUCLEOTIDE SEQUENCE [LARGE SCALE GENOMIC DNA]</scope>
    <source>
        <strain evidence="2">CCMP 1328</strain>
    </source>
</reference>
<protein>
    <submittedName>
        <fullName evidence="1">Uncharacterized protein</fullName>
    </submittedName>
</protein>
<dbReference type="Proteomes" id="UP000324585">
    <property type="component" value="Unassembled WGS sequence"/>
</dbReference>
<organism evidence="1 2">
    <name type="scientific">Porphyridium purpureum</name>
    <name type="common">Red alga</name>
    <name type="synonym">Porphyridium cruentum</name>
    <dbReference type="NCBI Taxonomy" id="35688"/>
    <lineage>
        <taxon>Eukaryota</taxon>
        <taxon>Rhodophyta</taxon>
        <taxon>Bangiophyceae</taxon>
        <taxon>Porphyridiales</taxon>
        <taxon>Porphyridiaceae</taxon>
        <taxon>Porphyridium</taxon>
    </lineage>
</organism>
<proteinExistence type="predicted"/>
<accession>A0A5J4YJL4</accession>
<gene>
    <name evidence="1" type="ORF">FVE85_4457</name>
</gene>
<comment type="caution">
    <text evidence="1">The sequence shown here is derived from an EMBL/GenBank/DDBJ whole genome shotgun (WGS) entry which is preliminary data.</text>
</comment>
<keyword evidence="2" id="KW-1185">Reference proteome</keyword>